<accession>M7C569</accession>
<dbReference type="EMBL" id="KB528134">
    <property type="protein sequence ID" value="EMP35642.1"/>
    <property type="molecule type" value="Genomic_DNA"/>
</dbReference>
<sequence length="91" mass="10655">MEESGEELVGDFQMKQELEMQSPWWDGPFWELELEIVNSSNQLFPNIYSHPTKLTADQVIGEGNCFDWQQQIPRRFQVLEGFDPLLIKPVV</sequence>
<evidence type="ECO:0000313" key="2">
    <source>
        <dbReference type="Proteomes" id="UP000031443"/>
    </source>
</evidence>
<reference evidence="2" key="1">
    <citation type="journal article" date="2013" name="Nat. Genet.">
        <title>The draft genomes of soft-shell turtle and green sea turtle yield insights into the development and evolution of the turtle-specific body plan.</title>
        <authorList>
            <person name="Wang Z."/>
            <person name="Pascual-Anaya J."/>
            <person name="Zadissa A."/>
            <person name="Li W."/>
            <person name="Niimura Y."/>
            <person name="Huang Z."/>
            <person name="Li C."/>
            <person name="White S."/>
            <person name="Xiong Z."/>
            <person name="Fang D."/>
            <person name="Wang B."/>
            <person name="Ming Y."/>
            <person name="Chen Y."/>
            <person name="Zheng Y."/>
            <person name="Kuraku S."/>
            <person name="Pignatelli M."/>
            <person name="Herrero J."/>
            <person name="Beal K."/>
            <person name="Nozawa M."/>
            <person name="Li Q."/>
            <person name="Wang J."/>
            <person name="Zhang H."/>
            <person name="Yu L."/>
            <person name="Shigenobu S."/>
            <person name="Wang J."/>
            <person name="Liu J."/>
            <person name="Flicek P."/>
            <person name="Searle S."/>
            <person name="Wang J."/>
            <person name="Kuratani S."/>
            <person name="Yin Y."/>
            <person name="Aken B."/>
            <person name="Zhang G."/>
            <person name="Irie N."/>
        </authorList>
    </citation>
    <scope>NUCLEOTIDE SEQUENCE [LARGE SCALE GENOMIC DNA]</scope>
</reference>
<protein>
    <submittedName>
        <fullName evidence="1">Uncharacterized protein</fullName>
    </submittedName>
</protein>
<dbReference type="Proteomes" id="UP000031443">
    <property type="component" value="Unassembled WGS sequence"/>
</dbReference>
<gene>
    <name evidence="1" type="ORF">UY3_07174</name>
</gene>
<dbReference type="AlphaFoldDB" id="M7C569"/>
<evidence type="ECO:0000313" key="1">
    <source>
        <dbReference type="EMBL" id="EMP35642.1"/>
    </source>
</evidence>
<proteinExistence type="predicted"/>
<keyword evidence="2" id="KW-1185">Reference proteome</keyword>
<name>M7C569_CHEMY</name>
<organism evidence="1 2">
    <name type="scientific">Chelonia mydas</name>
    <name type="common">Green sea-turtle</name>
    <name type="synonym">Chelonia agassizi</name>
    <dbReference type="NCBI Taxonomy" id="8469"/>
    <lineage>
        <taxon>Eukaryota</taxon>
        <taxon>Metazoa</taxon>
        <taxon>Chordata</taxon>
        <taxon>Craniata</taxon>
        <taxon>Vertebrata</taxon>
        <taxon>Euteleostomi</taxon>
        <taxon>Archelosauria</taxon>
        <taxon>Testudinata</taxon>
        <taxon>Testudines</taxon>
        <taxon>Cryptodira</taxon>
        <taxon>Durocryptodira</taxon>
        <taxon>Americhelydia</taxon>
        <taxon>Chelonioidea</taxon>
        <taxon>Cheloniidae</taxon>
        <taxon>Chelonia</taxon>
    </lineage>
</organism>